<sequence>MKSPVIETARLRLRLHAPVDLEPRTAMLLEEETMRHIGGAAADYGAAREDCWARIQRYVGHWALFGWGIFAVEDKATSQFVGEAGIADFHRGLGPDFDATPEGAWVLRQAAAGRGYASEAMTAALEWFVSERGAQRIVCIIDPLNLASIRVAQKLGFAAYDERAYHGAPKLLFERLP</sequence>
<dbReference type="PANTHER" id="PTHR43792:SF16">
    <property type="entry name" value="N-ACETYLTRANSFERASE DOMAIN-CONTAINING PROTEIN"/>
    <property type="match status" value="1"/>
</dbReference>
<dbReference type="InterPro" id="IPR051531">
    <property type="entry name" value="N-acetyltransferase"/>
</dbReference>
<feature type="domain" description="N-acetyltransferase" evidence="1">
    <location>
        <begin position="27"/>
        <end position="177"/>
    </location>
</feature>
<comment type="caution">
    <text evidence="2">The sequence shown here is derived from an EMBL/GenBank/DDBJ whole genome shotgun (WGS) entry which is preliminary data.</text>
</comment>
<accession>A0ABX0TWQ4</accession>
<dbReference type="InterPro" id="IPR016181">
    <property type="entry name" value="Acyl_CoA_acyltransferase"/>
</dbReference>
<proteinExistence type="predicted"/>
<evidence type="ECO:0000259" key="1">
    <source>
        <dbReference type="PROSITE" id="PS51186"/>
    </source>
</evidence>
<evidence type="ECO:0000313" key="2">
    <source>
        <dbReference type="EMBL" id="NIJ08847.1"/>
    </source>
</evidence>
<dbReference type="RefSeq" id="WP_167073898.1">
    <property type="nucleotide sequence ID" value="NZ_JAAOZC010000006.1"/>
</dbReference>
<gene>
    <name evidence="2" type="ORF">FHS31_002471</name>
</gene>
<protein>
    <submittedName>
        <fullName evidence="2">RimJ/RimL family protein N-acetyltransferase</fullName>
    </submittedName>
</protein>
<dbReference type="Proteomes" id="UP000727456">
    <property type="component" value="Unassembled WGS sequence"/>
</dbReference>
<dbReference type="EMBL" id="JAAOZC010000006">
    <property type="protein sequence ID" value="NIJ08847.1"/>
    <property type="molecule type" value="Genomic_DNA"/>
</dbReference>
<dbReference type="Gene3D" id="3.40.630.30">
    <property type="match status" value="1"/>
</dbReference>
<dbReference type="InterPro" id="IPR000182">
    <property type="entry name" value="GNAT_dom"/>
</dbReference>
<name>A0ABX0TWQ4_9SPHN</name>
<dbReference type="PROSITE" id="PS51186">
    <property type="entry name" value="GNAT"/>
    <property type="match status" value="1"/>
</dbReference>
<organism evidence="2 3">
    <name type="scientific">Sphingomonas vulcanisoli</name>
    <dbReference type="NCBI Taxonomy" id="1658060"/>
    <lineage>
        <taxon>Bacteria</taxon>
        <taxon>Pseudomonadati</taxon>
        <taxon>Pseudomonadota</taxon>
        <taxon>Alphaproteobacteria</taxon>
        <taxon>Sphingomonadales</taxon>
        <taxon>Sphingomonadaceae</taxon>
        <taxon>Sphingomonas</taxon>
    </lineage>
</organism>
<dbReference type="Pfam" id="PF13302">
    <property type="entry name" value="Acetyltransf_3"/>
    <property type="match status" value="1"/>
</dbReference>
<dbReference type="SUPFAM" id="SSF55729">
    <property type="entry name" value="Acyl-CoA N-acyltransferases (Nat)"/>
    <property type="match status" value="1"/>
</dbReference>
<dbReference type="PANTHER" id="PTHR43792">
    <property type="entry name" value="GNAT FAMILY, PUTATIVE (AFU_ORTHOLOGUE AFUA_3G00765)-RELATED-RELATED"/>
    <property type="match status" value="1"/>
</dbReference>
<reference evidence="2 3" key="1">
    <citation type="submission" date="2020-03" db="EMBL/GenBank/DDBJ databases">
        <title>Genomic Encyclopedia of Type Strains, Phase III (KMG-III): the genomes of soil and plant-associated and newly described type strains.</title>
        <authorList>
            <person name="Whitman W."/>
        </authorList>
    </citation>
    <scope>NUCLEOTIDE SEQUENCE [LARGE SCALE GENOMIC DNA]</scope>
    <source>
        <strain evidence="2 3">CECT 8804</strain>
    </source>
</reference>
<keyword evidence="3" id="KW-1185">Reference proteome</keyword>
<evidence type="ECO:0000313" key="3">
    <source>
        <dbReference type="Proteomes" id="UP000727456"/>
    </source>
</evidence>